<evidence type="ECO:0000256" key="2">
    <source>
        <dbReference type="ARBA" id="ARBA00022553"/>
    </source>
</evidence>
<dbReference type="PANTHER" id="PTHR43775:SF20">
    <property type="entry name" value="HYBRID PKS-NRPS SYNTHETASE APDA"/>
    <property type="match status" value="1"/>
</dbReference>
<feature type="compositionally biased region" description="Low complexity" evidence="10">
    <location>
        <begin position="2487"/>
        <end position="2506"/>
    </location>
</feature>
<dbReference type="Pfam" id="PF00698">
    <property type="entry name" value="Acyl_transf_1"/>
    <property type="match status" value="1"/>
</dbReference>
<evidence type="ECO:0000256" key="6">
    <source>
        <dbReference type="ARBA" id="ARBA00022737"/>
    </source>
</evidence>
<feature type="domain" description="Ketosynthase family 3 (KS3)" evidence="12">
    <location>
        <begin position="4"/>
        <end position="436"/>
    </location>
</feature>
<dbReference type="Gene3D" id="3.10.129.110">
    <property type="entry name" value="Polyketide synthase dehydratase"/>
    <property type="match status" value="1"/>
</dbReference>
<keyword evidence="4" id="KW-0489">Methyltransferase</keyword>
<dbReference type="SUPFAM" id="SSF51735">
    <property type="entry name" value="NAD(P)-binding Rossmann-fold domains"/>
    <property type="match status" value="2"/>
</dbReference>
<dbReference type="Gene3D" id="3.40.47.10">
    <property type="match status" value="1"/>
</dbReference>
<dbReference type="Pfam" id="PF08242">
    <property type="entry name" value="Methyltransf_12"/>
    <property type="match status" value="1"/>
</dbReference>
<dbReference type="InterPro" id="IPR029063">
    <property type="entry name" value="SAM-dependent_MTases_sf"/>
</dbReference>
<dbReference type="InterPro" id="IPR020806">
    <property type="entry name" value="PKS_PP-bd"/>
</dbReference>
<dbReference type="InterPro" id="IPR001227">
    <property type="entry name" value="Ac_transferase_dom_sf"/>
</dbReference>
<reference evidence="14" key="1">
    <citation type="submission" date="2022-11" db="EMBL/GenBank/DDBJ databases">
        <authorList>
            <person name="Petersen C."/>
        </authorList>
    </citation>
    <scope>NUCLEOTIDE SEQUENCE</scope>
    <source>
        <strain evidence="14">IBT 30069</strain>
    </source>
</reference>
<evidence type="ECO:0000259" key="12">
    <source>
        <dbReference type="PROSITE" id="PS52004"/>
    </source>
</evidence>
<dbReference type="GO" id="GO:0004312">
    <property type="term" value="F:fatty acid synthase activity"/>
    <property type="evidence" value="ECO:0007669"/>
    <property type="project" value="TreeGrafter"/>
</dbReference>
<dbReference type="InterPro" id="IPR016035">
    <property type="entry name" value="Acyl_Trfase/lysoPLipase"/>
</dbReference>
<accession>A0A9W9GET8</accession>
<gene>
    <name evidence="14" type="ORF">N7456_001116</name>
</gene>
<dbReference type="SMART" id="SM00825">
    <property type="entry name" value="PKS_KS"/>
    <property type="match status" value="1"/>
</dbReference>
<dbReference type="Pfam" id="PF16197">
    <property type="entry name" value="KAsynt_C_assoc"/>
    <property type="match status" value="1"/>
</dbReference>
<dbReference type="GO" id="GO:0009403">
    <property type="term" value="P:toxin biosynthetic process"/>
    <property type="evidence" value="ECO:0007669"/>
    <property type="project" value="UniProtKB-ARBA"/>
</dbReference>
<dbReference type="SUPFAM" id="SSF53335">
    <property type="entry name" value="S-adenosyl-L-methionine-dependent methyltransferases"/>
    <property type="match status" value="1"/>
</dbReference>
<dbReference type="InterPro" id="IPR009081">
    <property type="entry name" value="PP-bd_ACP"/>
</dbReference>
<dbReference type="Gene3D" id="3.30.300.30">
    <property type="match status" value="1"/>
</dbReference>
<dbReference type="SUPFAM" id="SSF56801">
    <property type="entry name" value="Acetyl-CoA synthetase-like"/>
    <property type="match status" value="1"/>
</dbReference>
<dbReference type="InterPro" id="IPR023213">
    <property type="entry name" value="CAT-like_dom_sf"/>
</dbReference>
<dbReference type="CDD" id="cd02440">
    <property type="entry name" value="AdoMet_MTases"/>
    <property type="match status" value="1"/>
</dbReference>
<dbReference type="Gene3D" id="3.40.366.10">
    <property type="entry name" value="Malonyl-Coenzyme A Acyl Carrier Protein, domain 2"/>
    <property type="match status" value="1"/>
</dbReference>
<feature type="domain" description="PKS/mFAS DH" evidence="13">
    <location>
        <begin position="931"/>
        <end position="1235"/>
    </location>
</feature>
<dbReference type="InterPro" id="IPR020841">
    <property type="entry name" value="PKS_Beta-ketoAc_synthase_dom"/>
</dbReference>
<dbReference type="PROSITE" id="PS50075">
    <property type="entry name" value="CARRIER"/>
    <property type="match status" value="2"/>
</dbReference>
<dbReference type="InterPro" id="IPR042099">
    <property type="entry name" value="ANL_N_sf"/>
</dbReference>
<feature type="domain" description="Carrier" evidence="11">
    <location>
        <begin position="2384"/>
        <end position="2462"/>
    </location>
</feature>
<evidence type="ECO:0000313" key="14">
    <source>
        <dbReference type="EMBL" id="KAJ5116768.1"/>
    </source>
</evidence>
<dbReference type="InterPro" id="IPR013120">
    <property type="entry name" value="FAR_NAD-bd"/>
</dbReference>
<dbReference type="GO" id="GO:0031177">
    <property type="term" value="F:phosphopantetheine binding"/>
    <property type="evidence" value="ECO:0007669"/>
    <property type="project" value="InterPro"/>
</dbReference>
<dbReference type="InterPro" id="IPR049900">
    <property type="entry name" value="PKS_mFAS_DH"/>
</dbReference>
<dbReference type="GO" id="GO:0008168">
    <property type="term" value="F:methyltransferase activity"/>
    <property type="evidence" value="ECO:0007669"/>
    <property type="project" value="UniProtKB-KW"/>
</dbReference>
<evidence type="ECO:0000256" key="7">
    <source>
        <dbReference type="ARBA" id="ARBA00023268"/>
    </source>
</evidence>
<dbReference type="InterPro" id="IPR036291">
    <property type="entry name" value="NAD(P)-bd_dom_sf"/>
</dbReference>
<dbReference type="PANTHER" id="PTHR43775">
    <property type="entry name" value="FATTY ACID SYNTHASE"/>
    <property type="match status" value="1"/>
</dbReference>
<feature type="region of interest" description="N-terminal hotdog fold" evidence="9">
    <location>
        <begin position="931"/>
        <end position="1067"/>
    </location>
</feature>
<dbReference type="InterPro" id="IPR020807">
    <property type="entry name" value="PKS_DH"/>
</dbReference>
<dbReference type="Pfam" id="PF14765">
    <property type="entry name" value="PS-DH"/>
    <property type="match status" value="1"/>
</dbReference>
<keyword evidence="1" id="KW-0596">Phosphopantetheine</keyword>
<dbReference type="InterPro" id="IPR014031">
    <property type="entry name" value="Ketoacyl_synth_C"/>
</dbReference>
<dbReference type="CDD" id="cd00833">
    <property type="entry name" value="PKS"/>
    <property type="match status" value="1"/>
</dbReference>
<keyword evidence="15" id="KW-1185">Reference proteome</keyword>
<dbReference type="InterPro" id="IPR001242">
    <property type="entry name" value="Condensation_dom"/>
</dbReference>
<dbReference type="GO" id="GO:0030639">
    <property type="term" value="P:polyketide biosynthetic process"/>
    <property type="evidence" value="ECO:0007669"/>
    <property type="project" value="UniProtKB-ARBA"/>
</dbReference>
<dbReference type="SUPFAM" id="SSF55048">
    <property type="entry name" value="Probable ACP-binding domain of malonyl-CoA ACP transacylase"/>
    <property type="match status" value="1"/>
</dbReference>
<dbReference type="Pfam" id="PF02801">
    <property type="entry name" value="Ketoacyl-synt_C"/>
    <property type="match status" value="1"/>
</dbReference>
<dbReference type="SUPFAM" id="SSF47336">
    <property type="entry name" value="ACP-like"/>
    <property type="match status" value="2"/>
</dbReference>
<feature type="compositionally biased region" description="Polar residues" evidence="10">
    <location>
        <begin position="2517"/>
        <end position="2528"/>
    </location>
</feature>
<dbReference type="SMART" id="SM00826">
    <property type="entry name" value="PKS_DH"/>
    <property type="match status" value="1"/>
</dbReference>
<dbReference type="Pfam" id="PF00109">
    <property type="entry name" value="ketoacyl-synt"/>
    <property type="match status" value="1"/>
</dbReference>
<feature type="domain" description="Carrier" evidence="11">
    <location>
        <begin position="3533"/>
        <end position="3611"/>
    </location>
</feature>
<dbReference type="OrthoDB" id="329835at2759"/>
<evidence type="ECO:0000256" key="4">
    <source>
        <dbReference type="ARBA" id="ARBA00022603"/>
    </source>
</evidence>
<dbReference type="InterPro" id="IPR036736">
    <property type="entry name" value="ACP-like_sf"/>
</dbReference>
<feature type="active site" description="Proton donor; for dehydratase activity" evidence="9">
    <location>
        <position position="1142"/>
    </location>
</feature>
<dbReference type="GO" id="GO:1901336">
    <property type="term" value="P:lactone biosynthetic process"/>
    <property type="evidence" value="ECO:0007669"/>
    <property type="project" value="UniProtKB-ARBA"/>
</dbReference>
<dbReference type="Pfam" id="PF00550">
    <property type="entry name" value="PP-binding"/>
    <property type="match status" value="2"/>
</dbReference>
<feature type="region of interest" description="Disordered" evidence="10">
    <location>
        <begin position="2473"/>
        <end position="2540"/>
    </location>
</feature>
<dbReference type="SMART" id="SM00827">
    <property type="entry name" value="PKS_AT"/>
    <property type="match status" value="1"/>
</dbReference>
<evidence type="ECO:0000256" key="1">
    <source>
        <dbReference type="ARBA" id="ARBA00022450"/>
    </source>
</evidence>
<dbReference type="SMART" id="SM00822">
    <property type="entry name" value="PKS_KR"/>
    <property type="match status" value="1"/>
</dbReference>
<protein>
    <submittedName>
        <fullName evidence="14">Uncharacterized protein</fullName>
    </submittedName>
</protein>
<evidence type="ECO:0000256" key="10">
    <source>
        <dbReference type="SAM" id="MobiDB-lite"/>
    </source>
</evidence>
<organism evidence="14 15">
    <name type="scientific">Penicillium angulare</name>
    <dbReference type="NCBI Taxonomy" id="116970"/>
    <lineage>
        <taxon>Eukaryota</taxon>
        <taxon>Fungi</taxon>
        <taxon>Dikarya</taxon>
        <taxon>Ascomycota</taxon>
        <taxon>Pezizomycotina</taxon>
        <taxon>Eurotiomycetes</taxon>
        <taxon>Eurotiomycetidae</taxon>
        <taxon>Eurotiales</taxon>
        <taxon>Aspergillaceae</taxon>
        <taxon>Penicillium</taxon>
    </lineage>
</organism>
<dbReference type="InterPro" id="IPR057326">
    <property type="entry name" value="KR_dom"/>
</dbReference>
<dbReference type="InterPro" id="IPR042104">
    <property type="entry name" value="PKS_dehydratase_sf"/>
</dbReference>
<dbReference type="SMART" id="SM00823">
    <property type="entry name" value="PKS_PP"/>
    <property type="match status" value="2"/>
</dbReference>
<comment type="caution">
    <text evidence="14">The sequence shown here is derived from an EMBL/GenBank/DDBJ whole genome shotgun (WGS) entry which is preliminary data.</text>
</comment>
<dbReference type="Pfam" id="PF21089">
    <property type="entry name" value="PKS_DH_N"/>
    <property type="match status" value="1"/>
</dbReference>
<dbReference type="Gene3D" id="3.40.50.12780">
    <property type="entry name" value="N-terminal domain of ligase-like"/>
    <property type="match status" value="1"/>
</dbReference>
<dbReference type="GO" id="GO:0006633">
    <property type="term" value="P:fatty acid biosynthetic process"/>
    <property type="evidence" value="ECO:0007669"/>
    <property type="project" value="TreeGrafter"/>
</dbReference>
<dbReference type="EMBL" id="JAPQKH010000001">
    <property type="protein sequence ID" value="KAJ5116768.1"/>
    <property type="molecule type" value="Genomic_DNA"/>
</dbReference>
<dbReference type="Gene3D" id="3.40.50.150">
    <property type="entry name" value="Vaccinia Virus protein VP39"/>
    <property type="match status" value="1"/>
</dbReference>
<feature type="active site" description="Proton acceptor; for dehydratase activity" evidence="9">
    <location>
        <position position="964"/>
    </location>
</feature>
<dbReference type="InterPro" id="IPR013968">
    <property type="entry name" value="PKS_KR"/>
</dbReference>
<dbReference type="Pfam" id="PF00501">
    <property type="entry name" value="AMP-binding"/>
    <property type="match status" value="1"/>
</dbReference>
<evidence type="ECO:0000256" key="9">
    <source>
        <dbReference type="PROSITE-ProRule" id="PRU01363"/>
    </source>
</evidence>
<name>A0A9W9GET8_9EURO</name>
<evidence type="ECO:0000259" key="13">
    <source>
        <dbReference type="PROSITE" id="PS52019"/>
    </source>
</evidence>
<dbReference type="Pfam" id="PF00668">
    <property type="entry name" value="Condensation"/>
    <property type="match status" value="1"/>
</dbReference>
<evidence type="ECO:0000256" key="5">
    <source>
        <dbReference type="ARBA" id="ARBA00022679"/>
    </source>
</evidence>
<dbReference type="GO" id="GO:0016874">
    <property type="term" value="F:ligase activity"/>
    <property type="evidence" value="ECO:0007669"/>
    <property type="project" value="UniProtKB-KW"/>
</dbReference>
<dbReference type="Gene3D" id="3.30.559.30">
    <property type="entry name" value="Nonribosomal peptide synthetase, condensation domain"/>
    <property type="match status" value="1"/>
</dbReference>
<dbReference type="InterPro" id="IPR049551">
    <property type="entry name" value="PKS_DH_C"/>
</dbReference>
<dbReference type="CDD" id="cd05930">
    <property type="entry name" value="A_NRPS"/>
    <property type="match status" value="1"/>
</dbReference>
<dbReference type="InterPro" id="IPR016036">
    <property type="entry name" value="Malonyl_transacylase_ACP-bd"/>
</dbReference>
<dbReference type="InterPro" id="IPR045851">
    <property type="entry name" value="AMP-bd_C_sf"/>
</dbReference>
<sequence>MSSPEPIAIIGTGCRFPGGSNSPSKLWDLLRNPRDVLQKVPSKRRWNPEAFFHEDNEHHGTSNVQSSYFVDDDPADFDNNFFNIQPAEAEAIDPQQRMLVETVYESLCSAGQTIEGLRGTPTAIIVGAMGDDWSGALYKDWETLPQYVATGMGRSIMSNRISYFFDWHGASITLDTACSSSLVAVHLCIQAIRNGDSRVAVAAGTNLILTPALYLAESNLHMVSTSGRSKMWDSDVDGYGRGEGVAAIVMKSLSAAIADGDHIECIIRATSINQDGKTSGMTMPNPLAQASLIRDTYARAGLDLDNPAHRPQFFHAHGTGTPAGDPREAEAISRAFYSNGADDKLYVGSIKTIIGHTEGTAGLASLIGSVLSVKHGVILPNMHFNELSPKVAPFYDHLEVPTTAKPWPTLPPGQPRRASINSFGFGGTNAHAIIESYEPGYLEPSTGPVFTPLTVSGATGKSLRELLSSYSYYLKENPYTELRDFAYTLQERRSTLAYRNYISASTIEEASEKFDALVQDEKAAEFNTKDFAVSDPRILGVFTGQGAQWPRMGAKLVEMSPLVSRRLDELDAILASLPKTDRPRWTLREQLLMDSSSSRIYEAALSQPLCTAVQILLIELLELAGIKLQAVVGHSSGEIAAAYAAGFLSARDAIVTAYYRGYYTHLAKSPNGAKGAMMAVGTSLEDASEFCELDVFEGKIQIAAQNSPSSITLTGDEDAIDMAAEIFKDEGKFARKLKVDTAYHSAHMLPCAGPYLASMDVVGQDVSIPKADAPVWYSSVHEGRIMSAEDLSPRYWVQNLTNTVLFSPAISEAAQQSGPFDLAIEIGPHPALKGPCLDSLEEAIGDRVPYTGVLARGKEDNLEFSNALGFAWSNLGPESVSFEKLEKAMSDSKNGRQVISDIPNYPWDHSRKYWNLSRLSGMHMNVQTPPHPLLGRRCVDRDTSDKIQWRNMLKPKEIPWLHSHQLQGQIVFPASAYISMAIEAVVAVADQPKELSMIKVEDFVIDRAIPFLDENFVVESLFILEILSSTDENIRAKFSLYAGNPYDGSKPMTIHASGDVSVNFNDPRPDELPFAKAEQFNMASIDVDRFYGQFEPVKYQYAPPFRGIRSIKRKAGYATGTLEDQTGSEWADQLLIHPAMLDCAFQTGFAAWCCPGDGQMWCLHVPSQIRSITINPYFTSRGIGKQKMLSWESGLESYKDGLTTQDTTVFSEDGYYTFMQIQGLDATQFSAAKPEDDFPIFSRFDYRVDRPSGEIAAINDPPVLEVDDGLIESERLAFYYLRRLTETITREETDNTLPHYQHVLNWAQHVVEEVKNGKNTFLPVDCLDDTEDRFEPFLVKNGHRVDIRLIQSVGRNLPKVIRERSSILEHMTKDGMLDSIYEEGLGLDQPNRCMARMAAQIAHRYPRMNILEIGAGTGGSTRYIVPKLGELFSTYTYTDVSSGFFEAAQERFKDYASRMVYKTYNMEGAPETQGFVEGAYDLVVASYVLHVSDELEQMMTNIRSLLKPGGYIIIQELTSNDVLRINLPMSGLPGWWTGAENDRPWGPALSLSQWDGLLRKCGFSGIDSVTPRNHALYPDAVFVSQAVDDRVNLIRSPLSSINALPVTTTPQLLVVGGEKVNVQRLSQRLDGLLAQRYSKVVLVNSFKDLSAQIVEPSSTVVVLSELDEPLMEYPTPEKHEALQILWRQAGMVLWVCQGSRAEAPHSFMTVGLGRGVRYEYPNITLQVLDLDKVDADSAPIVAGELLRLETLAIWEREINRQDLLWSIEPEVYMKSEVRMIPRLSQDEVANDRYNTARRTITKDVDPQKTSLSFASSKSSYEAQCVSPLRLPTLPPVSGDTRVIRVTHFLLQTIEVATAGRFMLVSGFDEVTGDKFLALSHALESPVPVLADFTVALGDRDPQITLAAFAAQILAVKISKLVPRGGTLLVHEPDEFVASALIKQAKEHSITLALTTSLKKRVLKGWQYIDEQLPHRYVARSLPASPSVFLDMSPSSSGKGGTLIADCIPEYCATYNLKALFGSKVELRPEFSAQEVVDHFNAAWLAISASQTDGKLETPVIPLGEVSSHSATGEHLAVVDCCTSLVSASIQAIDSGVIFRADKTYFLVGLAAEVGQSICQWMVKHGARYVVMTSRRPKVNPKFIQSLEALGATIKVLPCDVTKRNSLQRCYEEVCQTMPPIAGVANGAMVLRDALFDKMTFDELTMVLNPKVIGTQLLDEIFFNTPLDFFIVLSSLTATVGNSGQNNYTCANMYMVALTAQRKKRGLAGSAMAMSSLIGLGFVERSEELDEDYFAKLGHKNISERDLHLQFAEAIVVGRPEYTENSELVSGLVPIYADAQVKARWRTDARFNHFVMERPGSQTYAGQVVDTPIRVKLADTKDLQTAAVLIKDSFVARLKRIMMISDEENVNEKASLVEQGIDSLMAVEIRTWFLKELEVDMPVLKVISGGSILDLLAHALENLPKSILDVTTLESAQNTKPAPPPAHKPSSQSTPDWSSPSLEPSDSLSDDQDSSVDFTSQSTTPQETPMTDFEDGILGVPKKSTNKEISSRMSFGQERFWFLDSYLEDKKTFNMAMMFKLTGTLNVSRVEEALETVTKRHESLRTRFFWSNEGEQRIGMQGVLSDFPIRLVSKSIASESEAEQEMQKMYASTWDLNSWETVKISLLSLSDNVHYFVCGTHHISMDGYSLSLLFVELEFAYSGRPLPPVGRESQCRSLATEQRHRYEFGKMKKSIDYYRSLVPTDLKPIQLFPFATSKTRPVLDHYGQVEAKVTLESSLASKIKQLARKNGSTSFHLYLAALQALIFRLLPDMDDFFIGIADANRMNKNYMYSLGFFLNLLPLRFTRSNSGAKFGDIITETRNKAYSALQHSDVPFDVVLQELQVPRSNTNTPIFQVFVDYRQVYQERALWGGCKTSAEKWCNARTGYDVALEITENATGPALLSLRLQEGLYSKQSTDMFLRSYVNLLHTLTQNHDITVNELPCWDNKDIEKAFKIGKGPEMKPEWPATISHRVDQMIATNSVKLALKDGLGNTLTYADLGARVNTIATALVSAGATAKTPIAVFQDPSSDWICSMLAIFRVGATYIPLDLRNSIVRLISIVKTSRPVILLTDASTTTKTSLIGADKATEIKVSELVTSHSLSLLSNNAKAEDPAVVLFTSGTTGEPKGVIMNHSNIVAECEAYSKFCNLPAGNAVVMQQSIFSFDFSIEQTFAALADGGCLYVVPADKRGDPQEISKIMVEQGVTYTSGTPSEYEMLFKYASENLAKCTTWKYAFGGGEYLSPGLIRQFAKLPLPNLKLFNNYGPAEVTTAALKGELKYRDADPEEHTMAGFVLPNYQLYFLDKSLNPVPVGVPGEIVVGGPGVTAGYLGLEELTKSHYISDKFDLSSKDARLYRTGDLGHLADNGAVYWDGRIEGDTQVKLRGFRVELSEVEAVLVKHSIGALSHAVVTVRGTGEDRFLAAHVVFASDYPQEKRQGLIKTLETTLPLPQYMRPSIIISLADKPLTAHWKLDRKVIEAMPLPGGNSRVAKPDFLTETEAQLAELWQRVVPHNITEEVASETNFFNIGGNSLLLVRLQSLVKSKFGLAPRLIDLMNSSTLAEMSRAVDTASKAQSINWEVETNVPLAMQRLSQSTNTQPLNKTHDLTVVLAGATGYLGRHLLSVLVEAPEIREVVCLSRSGSLAPKSLQSHPKVRFITADLSEFSLGLSEATFTSISQIADVVVDCAANRSFWDSYENLKPVNFSGVKELVRLAQANNAHFHFLSSSAVQIYNNTSPPVDGTDGYVASKWAAESFLRKASEEIGISTNIYRPAPLSEHLGELSTKGSAKQALEGMINLAFTLGRKPDFSGVSGYVDLLPVDDMTESIATSIVNYGSKAGVETIAYEGKIRMHIKDLAETLKNDARLSGLPPMSSLDWFGEVKKAGFEYFITSQHLVMYSESGELLSRR</sequence>
<dbReference type="InterPro" id="IPR016039">
    <property type="entry name" value="Thiolase-like"/>
</dbReference>
<dbReference type="PROSITE" id="PS52004">
    <property type="entry name" value="KS3_2"/>
    <property type="match status" value="1"/>
</dbReference>
<dbReference type="PROSITE" id="PS00455">
    <property type="entry name" value="AMP_BINDING"/>
    <property type="match status" value="1"/>
</dbReference>
<dbReference type="Proteomes" id="UP001149165">
    <property type="component" value="Unassembled WGS sequence"/>
</dbReference>
<dbReference type="InterPro" id="IPR050091">
    <property type="entry name" value="PKS_NRPS_Biosynth_Enz"/>
</dbReference>
<evidence type="ECO:0000256" key="8">
    <source>
        <dbReference type="ARBA" id="ARBA00029443"/>
    </source>
</evidence>
<dbReference type="Gene3D" id="1.10.1200.10">
    <property type="entry name" value="ACP-like"/>
    <property type="match status" value="2"/>
</dbReference>
<keyword evidence="2" id="KW-0597">Phosphoprotein</keyword>
<keyword evidence="3" id="KW-0436">Ligase</keyword>
<dbReference type="CDD" id="cd19532">
    <property type="entry name" value="C_PKS-NRPS"/>
    <property type="match status" value="1"/>
</dbReference>
<dbReference type="InterPro" id="IPR032821">
    <property type="entry name" value="PKS_assoc"/>
</dbReference>
<dbReference type="PROSITE" id="PS52019">
    <property type="entry name" value="PKS_MFAS_DH"/>
    <property type="match status" value="1"/>
</dbReference>
<dbReference type="Gene3D" id="3.30.559.10">
    <property type="entry name" value="Chloramphenicol acetyltransferase-like domain"/>
    <property type="match status" value="1"/>
</dbReference>
<dbReference type="InterPro" id="IPR014030">
    <property type="entry name" value="Ketoacyl_synth_N"/>
</dbReference>
<dbReference type="SUPFAM" id="SSF52777">
    <property type="entry name" value="CoA-dependent acyltransferases"/>
    <property type="match status" value="2"/>
</dbReference>
<dbReference type="InterPro" id="IPR013217">
    <property type="entry name" value="Methyltransf_12"/>
</dbReference>
<dbReference type="Gene3D" id="3.40.50.720">
    <property type="entry name" value="NAD(P)-binding Rossmann-like Domain"/>
    <property type="match status" value="2"/>
</dbReference>
<keyword evidence="5" id="KW-0808">Transferase</keyword>
<feature type="region of interest" description="C-terminal hotdog fold" evidence="9">
    <location>
        <begin position="1082"/>
        <end position="1235"/>
    </location>
</feature>
<dbReference type="Pfam" id="PF07993">
    <property type="entry name" value="NAD_binding_4"/>
    <property type="match status" value="1"/>
</dbReference>
<keyword evidence="7" id="KW-0511">Multifunctional enzyme</keyword>
<dbReference type="InterPro" id="IPR020845">
    <property type="entry name" value="AMP-binding_CS"/>
</dbReference>
<dbReference type="InterPro" id="IPR014043">
    <property type="entry name" value="Acyl_transferase_dom"/>
</dbReference>
<evidence type="ECO:0000259" key="11">
    <source>
        <dbReference type="PROSITE" id="PS50075"/>
    </source>
</evidence>
<dbReference type="SUPFAM" id="SSF52151">
    <property type="entry name" value="FabD/lysophospholipase-like"/>
    <property type="match status" value="1"/>
</dbReference>
<evidence type="ECO:0000256" key="3">
    <source>
        <dbReference type="ARBA" id="ARBA00022598"/>
    </source>
</evidence>
<dbReference type="Pfam" id="PF08659">
    <property type="entry name" value="KR"/>
    <property type="match status" value="1"/>
</dbReference>
<reference evidence="14" key="2">
    <citation type="journal article" date="2023" name="IMA Fungus">
        <title>Comparative genomic study of the Penicillium genus elucidates a diverse pangenome and 15 lateral gene transfer events.</title>
        <authorList>
            <person name="Petersen C."/>
            <person name="Sorensen T."/>
            <person name="Nielsen M.R."/>
            <person name="Sondergaard T.E."/>
            <person name="Sorensen J.L."/>
            <person name="Fitzpatrick D.A."/>
            <person name="Frisvad J.C."/>
            <person name="Nielsen K.L."/>
        </authorList>
    </citation>
    <scope>NUCLEOTIDE SEQUENCE</scope>
    <source>
        <strain evidence="14">IBT 30069</strain>
    </source>
</reference>
<comment type="similarity">
    <text evidence="8">In the C-terminal section; belongs to the NRP synthetase family.</text>
</comment>
<dbReference type="InterPro" id="IPR049552">
    <property type="entry name" value="PKS_DH_N"/>
</dbReference>
<dbReference type="SUPFAM" id="SSF53901">
    <property type="entry name" value="Thiolase-like"/>
    <property type="match status" value="1"/>
</dbReference>
<dbReference type="InterPro" id="IPR000873">
    <property type="entry name" value="AMP-dep_synth/lig_dom"/>
</dbReference>
<evidence type="ECO:0000313" key="15">
    <source>
        <dbReference type="Proteomes" id="UP001149165"/>
    </source>
</evidence>
<proteinExistence type="inferred from homology"/>
<dbReference type="GO" id="GO:0032259">
    <property type="term" value="P:methylation"/>
    <property type="evidence" value="ECO:0007669"/>
    <property type="project" value="UniProtKB-KW"/>
</dbReference>
<keyword evidence="6" id="KW-0677">Repeat</keyword>